<keyword evidence="2" id="KW-1185">Reference proteome</keyword>
<reference evidence="1" key="1">
    <citation type="journal article" date="2022" name="Int. J. Mol. Sci.">
        <title>Draft Genome of Tanacetum Coccineum: Genomic Comparison of Closely Related Tanacetum-Family Plants.</title>
        <authorList>
            <person name="Yamashiro T."/>
            <person name="Shiraishi A."/>
            <person name="Nakayama K."/>
            <person name="Satake H."/>
        </authorList>
    </citation>
    <scope>NUCLEOTIDE SEQUENCE</scope>
</reference>
<evidence type="ECO:0008006" key="3">
    <source>
        <dbReference type="Google" id="ProtNLM"/>
    </source>
</evidence>
<evidence type="ECO:0000313" key="1">
    <source>
        <dbReference type="EMBL" id="GJS95877.1"/>
    </source>
</evidence>
<gene>
    <name evidence="1" type="ORF">Tco_0802845</name>
</gene>
<protein>
    <recommendedName>
        <fullName evidence="3">Bet v I/Major latex protein domain-containing protein</fullName>
    </recommendedName>
</protein>
<name>A0ABQ5A400_9ASTR</name>
<reference evidence="1" key="2">
    <citation type="submission" date="2022-01" db="EMBL/GenBank/DDBJ databases">
        <authorList>
            <person name="Yamashiro T."/>
            <person name="Shiraishi A."/>
            <person name="Satake H."/>
            <person name="Nakayama K."/>
        </authorList>
    </citation>
    <scope>NUCLEOTIDE SEQUENCE</scope>
</reference>
<proteinExistence type="predicted"/>
<organism evidence="1 2">
    <name type="scientific">Tanacetum coccineum</name>
    <dbReference type="NCBI Taxonomy" id="301880"/>
    <lineage>
        <taxon>Eukaryota</taxon>
        <taxon>Viridiplantae</taxon>
        <taxon>Streptophyta</taxon>
        <taxon>Embryophyta</taxon>
        <taxon>Tracheophyta</taxon>
        <taxon>Spermatophyta</taxon>
        <taxon>Magnoliopsida</taxon>
        <taxon>eudicotyledons</taxon>
        <taxon>Gunneridae</taxon>
        <taxon>Pentapetalae</taxon>
        <taxon>asterids</taxon>
        <taxon>campanulids</taxon>
        <taxon>Asterales</taxon>
        <taxon>Asteraceae</taxon>
        <taxon>Asteroideae</taxon>
        <taxon>Anthemideae</taxon>
        <taxon>Anthemidinae</taxon>
        <taxon>Tanacetum</taxon>
    </lineage>
</organism>
<evidence type="ECO:0000313" key="2">
    <source>
        <dbReference type="Proteomes" id="UP001151760"/>
    </source>
</evidence>
<dbReference type="EMBL" id="BQNB010011843">
    <property type="protein sequence ID" value="GJS95877.1"/>
    <property type="molecule type" value="Genomic_DNA"/>
</dbReference>
<dbReference type="Proteomes" id="UP001151760">
    <property type="component" value="Unassembled WGS sequence"/>
</dbReference>
<comment type="caution">
    <text evidence="1">The sequence shown here is derived from an EMBL/GenBank/DDBJ whole genome shotgun (WGS) entry which is preliminary data.</text>
</comment>
<sequence>MAATKAIEYAPQCGDLTVESVVFHSNNFMFWCTTIAYDPNPPADDSEALPLKEYKIQFIVMNGKKPLTLDYKTFVETTGLDYN</sequence>
<accession>A0ABQ5A400</accession>